<comment type="caution">
    <text evidence="1">The sequence shown here is derived from an EMBL/GenBank/DDBJ whole genome shotgun (WGS) entry which is preliminary data.</text>
</comment>
<protein>
    <submittedName>
        <fullName evidence="1">Signal peptide peptidase SppA</fullName>
    </submittedName>
</protein>
<accession>A0ACC5RED7</accession>
<dbReference type="Proteomes" id="UP000616151">
    <property type="component" value="Unassembled WGS sequence"/>
</dbReference>
<name>A0ACC5RED7_9HYPH</name>
<dbReference type="EMBL" id="JAENHL010000008">
    <property type="protein sequence ID" value="MBK1871018.1"/>
    <property type="molecule type" value="Genomic_DNA"/>
</dbReference>
<evidence type="ECO:0000313" key="1">
    <source>
        <dbReference type="EMBL" id="MBK1871018.1"/>
    </source>
</evidence>
<organism evidence="1 2">
    <name type="scientific">Taklimakanibacter albus</name>
    <dbReference type="NCBI Taxonomy" id="2800327"/>
    <lineage>
        <taxon>Bacteria</taxon>
        <taxon>Pseudomonadati</taxon>
        <taxon>Pseudomonadota</taxon>
        <taxon>Alphaproteobacteria</taxon>
        <taxon>Hyphomicrobiales</taxon>
        <taxon>Aestuariivirgaceae</taxon>
        <taxon>Taklimakanibacter</taxon>
    </lineage>
</organism>
<proteinExistence type="predicted"/>
<reference evidence="1" key="1">
    <citation type="submission" date="2021-01" db="EMBL/GenBank/DDBJ databases">
        <authorList>
            <person name="Sun Q."/>
        </authorList>
    </citation>
    <scope>NUCLEOTIDE SEQUENCE</scope>
    <source>
        <strain evidence="1">YIM B02566</strain>
    </source>
</reference>
<keyword evidence="2" id="KW-1185">Reference proteome</keyword>
<evidence type="ECO:0000313" key="2">
    <source>
        <dbReference type="Proteomes" id="UP000616151"/>
    </source>
</evidence>
<gene>
    <name evidence="1" type="primary">sppA</name>
    <name evidence="1" type="ORF">JHL16_31925</name>
</gene>
<sequence length="316" mass="34287">MASEAELIIDRRRLKRRLTFWRVASVLLFIGAVLALAAATGGFNLEKRSDHIARVWVTGLITGDQPTLDLLEDIAKADNVKGLIIRIDSPGGTTAGSEAIYEAIRKIAKDKPVAAVMDTVAASGGYITAIAADHIVARGNTITGSIGVIFQWAEFSKLLETVGVQMQEIKSGDLKAEPSPFKPLSEKAREVSTLMVQDSFAWFTGLVAERRKLPLDKVKILSDGRVYTGRQAVAEKLIDELGGEEKAVAWIKKEKKLSDGIEVKDWALPSEEKGLFGLGLRITSGALKAMGLPDLAKQAQLQKLDGLVSVWHPSFQ</sequence>